<sequence>MNIPKSVKILYKNYKIERREELHDGAEELYGQIQYLEEKILLREGVSVEQQEATLCHEMLHGLDDMYSIGLKEKQVEKLGNALYMLIRDNPEIFRQGGEKHGNINH</sequence>
<accession>A0A391NYX5</accession>
<dbReference type="Proteomes" id="UP000265643">
    <property type="component" value="Unassembled WGS sequence"/>
</dbReference>
<protein>
    <submittedName>
        <fullName evidence="1">Phage protein</fullName>
    </submittedName>
</protein>
<proteinExistence type="predicted"/>
<evidence type="ECO:0000313" key="2">
    <source>
        <dbReference type="Proteomes" id="UP000265643"/>
    </source>
</evidence>
<name>A0A391NYX5_9FIRM</name>
<reference evidence="2" key="1">
    <citation type="submission" date="2018-09" db="EMBL/GenBank/DDBJ databases">
        <title>Draft Genome Sequence of Mediterraneibacter sp. KCTC 15684.</title>
        <authorList>
            <person name="Kim J.S."/>
            <person name="Han K.I."/>
            <person name="Suh M.K."/>
            <person name="Lee K.C."/>
            <person name="Eom M.K."/>
            <person name="Lee J.H."/>
            <person name="Park S.H."/>
            <person name="Kang S.W."/>
            <person name="Park J.E."/>
            <person name="Oh B.S."/>
            <person name="Yu S.Y."/>
            <person name="Choi S.H."/>
            <person name="Lee D.H."/>
            <person name="Yoon H."/>
            <person name="Kim B."/>
            <person name="Yang S.J."/>
            <person name="Lee J.S."/>
        </authorList>
    </citation>
    <scope>NUCLEOTIDE SEQUENCE [LARGE SCALE GENOMIC DNA]</scope>
    <source>
        <strain evidence="2">KCTC 15684</strain>
    </source>
</reference>
<dbReference type="EMBL" id="BHGK01000001">
    <property type="protein sequence ID" value="GCA66017.1"/>
    <property type="molecule type" value="Genomic_DNA"/>
</dbReference>
<keyword evidence="2" id="KW-1185">Reference proteome</keyword>
<evidence type="ECO:0000313" key="1">
    <source>
        <dbReference type="EMBL" id="GCA66017.1"/>
    </source>
</evidence>
<organism evidence="1 2">
    <name type="scientific">Mediterraneibacter butyricigenes</name>
    <dbReference type="NCBI Taxonomy" id="2316025"/>
    <lineage>
        <taxon>Bacteria</taxon>
        <taxon>Bacillati</taxon>
        <taxon>Bacillota</taxon>
        <taxon>Clostridia</taxon>
        <taxon>Lachnospirales</taxon>
        <taxon>Lachnospiraceae</taxon>
        <taxon>Mediterraneibacter</taxon>
    </lineage>
</organism>
<gene>
    <name evidence="1" type="ORF">KGMB01110_04530</name>
</gene>
<dbReference type="RefSeq" id="WP_119297426.1">
    <property type="nucleotide sequence ID" value="NZ_BHGK01000001.1"/>
</dbReference>
<comment type="caution">
    <text evidence="1">The sequence shown here is derived from an EMBL/GenBank/DDBJ whole genome shotgun (WGS) entry which is preliminary data.</text>
</comment>
<dbReference type="AlphaFoldDB" id="A0A391NYX5"/>